<name>A8X9Y5_CAEBR</name>
<dbReference type="AlphaFoldDB" id="A8X9Y5"/>
<dbReference type="RefSeq" id="XP_002641604.1">
    <property type="nucleotide sequence ID" value="XM_002641558.1"/>
</dbReference>
<dbReference type="CTD" id="8583595"/>
<proteinExistence type="predicted"/>
<dbReference type="WormBase" id="CBG09915">
    <property type="protein sequence ID" value="CBP16751"/>
    <property type="gene ID" value="WBGene00031419"/>
</dbReference>
<gene>
    <name evidence="1 3" type="ORF">CBG09915</name>
    <name evidence="1" type="ORF">CBG_09915</name>
</gene>
<dbReference type="HOGENOM" id="CLU_1429198_0_0_1"/>
<evidence type="ECO:0000313" key="2">
    <source>
        <dbReference type="Proteomes" id="UP000008549"/>
    </source>
</evidence>
<reference evidence="1 2" key="1">
    <citation type="journal article" date="2003" name="PLoS Biol.">
        <title>The genome sequence of Caenorhabditis briggsae: a platform for comparative genomics.</title>
        <authorList>
            <person name="Stein L.D."/>
            <person name="Bao Z."/>
            <person name="Blasiar D."/>
            <person name="Blumenthal T."/>
            <person name="Brent M.R."/>
            <person name="Chen N."/>
            <person name="Chinwalla A."/>
            <person name="Clarke L."/>
            <person name="Clee C."/>
            <person name="Coghlan A."/>
            <person name="Coulson A."/>
            <person name="D'Eustachio P."/>
            <person name="Fitch D.H."/>
            <person name="Fulton L.A."/>
            <person name="Fulton R.E."/>
            <person name="Griffiths-Jones S."/>
            <person name="Harris T.W."/>
            <person name="Hillier L.W."/>
            <person name="Kamath R."/>
            <person name="Kuwabara P.E."/>
            <person name="Mardis E.R."/>
            <person name="Marra M.A."/>
            <person name="Miner T.L."/>
            <person name="Minx P."/>
            <person name="Mullikin J.C."/>
            <person name="Plumb R.W."/>
            <person name="Rogers J."/>
            <person name="Schein J.E."/>
            <person name="Sohrmann M."/>
            <person name="Spieth J."/>
            <person name="Stajich J.E."/>
            <person name="Wei C."/>
            <person name="Willey D."/>
            <person name="Wilson R.K."/>
            <person name="Durbin R."/>
            <person name="Waterston R.H."/>
        </authorList>
    </citation>
    <scope>NUCLEOTIDE SEQUENCE [LARGE SCALE GENOMIC DNA]</scope>
    <source>
        <strain evidence="1 2">AF16</strain>
    </source>
</reference>
<dbReference type="InParanoid" id="A8X9Y5"/>
<dbReference type="Proteomes" id="UP000008549">
    <property type="component" value="Unassembled WGS sequence"/>
</dbReference>
<protein>
    <submittedName>
        <fullName evidence="1">Protein CBG09915</fullName>
    </submittedName>
</protein>
<keyword evidence="2" id="KW-1185">Reference proteome</keyword>
<accession>A8X9Y5</accession>
<dbReference type="KEGG" id="cbr:CBG_09915"/>
<reference evidence="1 2" key="2">
    <citation type="journal article" date="2011" name="PLoS Genet.">
        <title>Caenorhabditis briggsae recombinant inbred line genotypes reveal inter-strain incompatibility and the evolution of recombination.</title>
        <authorList>
            <person name="Ross J.A."/>
            <person name="Koboldt D.C."/>
            <person name="Staisch J.E."/>
            <person name="Chamberlin H.M."/>
            <person name="Gupta B.P."/>
            <person name="Miller R.D."/>
            <person name="Baird S.E."/>
            <person name="Haag E.S."/>
        </authorList>
    </citation>
    <scope>NUCLEOTIDE SEQUENCE [LARGE SCALE GENOMIC DNA]</scope>
    <source>
        <strain evidence="1 2">AF16</strain>
    </source>
</reference>
<dbReference type="GeneID" id="8583595"/>
<organism evidence="1 2">
    <name type="scientific">Caenorhabditis briggsae</name>
    <dbReference type="NCBI Taxonomy" id="6238"/>
    <lineage>
        <taxon>Eukaryota</taxon>
        <taxon>Metazoa</taxon>
        <taxon>Ecdysozoa</taxon>
        <taxon>Nematoda</taxon>
        <taxon>Chromadorea</taxon>
        <taxon>Rhabditida</taxon>
        <taxon>Rhabditina</taxon>
        <taxon>Rhabditomorpha</taxon>
        <taxon>Rhabditoidea</taxon>
        <taxon>Rhabditidae</taxon>
        <taxon>Peloderinae</taxon>
        <taxon>Caenorhabditis</taxon>
    </lineage>
</organism>
<sequence length="190" mass="22095">MKHNPAPTYMASLARNHTEYRMPTMRNLMTLIPDWKSIIAWNTYSSNWNRANNVSKFMVSRLSACNFWPEVEADRLLDRSWSAFGQKLLTAAVGRTMIGFWPEFEGAACYAARASLIINKIQVNIFNVKCLGDIATRRNQRNSWMLENSKKDKKVNQAEFLLPYSSRFTATSSKFKNINHDFLIFLYFFP</sequence>
<evidence type="ECO:0000313" key="1">
    <source>
        <dbReference type="EMBL" id="CAP29450.1"/>
    </source>
</evidence>
<evidence type="ECO:0000313" key="3">
    <source>
        <dbReference type="WormBase" id="CBG09915"/>
    </source>
</evidence>
<dbReference type="EMBL" id="HE601459">
    <property type="protein sequence ID" value="CAP29450.1"/>
    <property type="molecule type" value="Genomic_DNA"/>
</dbReference>